<sequence length="355" mass="38234">MSISPTATAAAAAAAAAGASSTPTSTAAMMTDKKAAVCVTGANGFIGTYLVKTLIESGYTTIHCSIFPNSSSSHLFSLFPSASIRIFEADILDYDAVSRAVEGCHGVFHVASPCTLEDPRDPQAELVDPAVKGTQNVLEASKNHGVRRVVLTSSISAMVPNFAWPTSLPVDESCWTDINYCRSHQKWYPVSKTLAEKTAWEFSQKHGLDVVGINPGTCLGPLLQPGLNASCAVLQQLLQGSKYTQECHWLGAVHVKDVARAQVLLFETPAVSGRYLCTNGIYQFADFAAIVSQLFPEYPIHRFTEETQPGLVACRDAAKRLIDLGLIFTPLEEAIHETVVSLKAKGFLEEQRPKS</sequence>
<evidence type="ECO:0000256" key="1">
    <source>
        <dbReference type="ARBA" id="ARBA00022857"/>
    </source>
</evidence>
<organism evidence="4 5">
    <name type="scientific">Spinacia oleracea</name>
    <name type="common">Spinach</name>
    <dbReference type="NCBI Taxonomy" id="3562"/>
    <lineage>
        <taxon>Eukaryota</taxon>
        <taxon>Viridiplantae</taxon>
        <taxon>Streptophyta</taxon>
        <taxon>Embryophyta</taxon>
        <taxon>Tracheophyta</taxon>
        <taxon>Spermatophyta</taxon>
        <taxon>Magnoliopsida</taxon>
        <taxon>eudicotyledons</taxon>
        <taxon>Gunneridae</taxon>
        <taxon>Pentapetalae</taxon>
        <taxon>Caryophyllales</taxon>
        <taxon>Chenopodiaceae</taxon>
        <taxon>Chenopodioideae</taxon>
        <taxon>Anserineae</taxon>
        <taxon>Spinacia</taxon>
    </lineage>
</organism>
<proteinExistence type="predicted"/>
<evidence type="ECO:0000259" key="3">
    <source>
        <dbReference type="Pfam" id="PF01370"/>
    </source>
</evidence>
<dbReference type="InterPro" id="IPR001509">
    <property type="entry name" value="Epimerase_deHydtase"/>
</dbReference>
<dbReference type="Gene3D" id="3.40.50.720">
    <property type="entry name" value="NAD(P)-binding Rossmann-like Domain"/>
    <property type="match status" value="1"/>
</dbReference>
<dbReference type="CDD" id="cd08958">
    <property type="entry name" value="FR_SDR_e"/>
    <property type="match status" value="1"/>
</dbReference>
<dbReference type="InterPro" id="IPR050425">
    <property type="entry name" value="NAD(P)_dehydrat-like"/>
</dbReference>
<gene>
    <name evidence="5" type="primary">LOC110780171</name>
</gene>
<dbReference type="GeneID" id="110780171"/>
<dbReference type="Proteomes" id="UP000813463">
    <property type="component" value="Chromosome 3"/>
</dbReference>
<dbReference type="RefSeq" id="XP_056696279.1">
    <property type="nucleotide sequence ID" value="XM_056840301.1"/>
</dbReference>
<keyword evidence="4" id="KW-1185">Reference proteome</keyword>
<keyword evidence="1" id="KW-0521">NADP</keyword>
<dbReference type="InterPro" id="IPR036291">
    <property type="entry name" value="NAD(P)-bd_dom_sf"/>
</dbReference>
<reference evidence="4" key="1">
    <citation type="journal article" date="2021" name="Nat. Commun.">
        <title>Genomic analyses provide insights into spinach domestication and the genetic basis of agronomic traits.</title>
        <authorList>
            <person name="Cai X."/>
            <person name="Sun X."/>
            <person name="Xu C."/>
            <person name="Sun H."/>
            <person name="Wang X."/>
            <person name="Ge C."/>
            <person name="Zhang Z."/>
            <person name="Wang Q."/>
            <person name="Fei Z."/>
            <person name="Jiao C."/>
            <person name="Wang Q."/>
        </authorList>
    </citation>
    <scope>NUCLEOTIDE SEQUENCE [LARGE SCALE GENOMIC DNA]</scope>
    <source>
        <strain evidence="4">cv. Varoflay</strain>
    </source>
</reference>
<evidence type="ECO:0000313" key="5">
    <source>
        <dbReference type="RefSeq" id="XP_056696279.1"/>
    </source>
</evidence>
<evidence type="ECO:0000256" key="2">
    <source>
        <dbReference type="ARBA" id="ARBA00023002"/>
    </source>
</evidence>
<dbReference type="Pfam" id="PF01370">
    <property type="entry name" value="Epimerase"/>
    <property type="match status" value="1"/>
</dbReference>
<name>A0ABM3RKY8_SPIOL</name>
<evidence type="ECO:0000313" key="4">
    <source>
        <dbReference type="Proteomes" id="UP000813463"/>
    </source>
</evidence>
<accession>A0ABM3RKY8</accession>
<dbReference type="PANTHER" id="PTHR10366">
    <property type="entry name" value="NAD DEPENDENT EPIMERASE/DEHYDRATASE"/>
    <property type="match status" value="1"/>
</dbReference>
<feature type="domain" description="NAD-dependent epimerase/dehydratase" evidence="3">
    <location>
        <begin position="37"/>
        <end position="270"/>
    </location>
</feature>
<dbReference type="SUPFAM" id="SSF51735">
    <property type="entry name" value="NAD(P)-binding Rossmann-fold domains"/>
    <property type="match status" value="1"/>
</dbReference>
<reference evidence="5" key="2">
    <citation type="submission" date="2025-08" db="UniProtKB">
        <authorList>
            <consortium name="RefSeq"/>
        </authorList>
    </citation>
    <scope>IDENTIFICATION</scope>
    <source>
        <tissue evidence="5">Leaf</tissue>
    </source>
</reference>
<keyword evidence="2" id="KW-0560">Oxidoreductase</keyword>
<protein>
    <submittedName>
        <fullName evidence="5">Phenylacetaldehyde reductase</fullName>
    </submittedName>
</protein>
<dbReference type="PANTHER" id="PTHR10366:SF295">
    <property type="entry name" value="NAD(P)-BINDING ROSSMANN-FOLD SUPERFAMILY PROTEIN"/>
    <property type="match status" value="1"/>
</dbReference>